<dbReference type="GO" id="GO:0005737">
    <property type="term" value="C:cytoplasm"/>
    <property type="evidence" value="ECO:0007669"/>
    <property type="project" value="TreeGrafter"/>
</dbReference>
<proteinExistence type="predicted"/>
<dbReference type="OrthoDB" id="498286at2759"/>
<accession>A0A1F5LA69</accession>
<evidence type="ECO:0008006" key="3">
    <source>
        <dbReference type="Google" id="ProtNLM"/>
    </source>
</evidence>
<sequence>MVIAVANMTPAFNLTDLDHQLLAMTDEEFVYHDWEDLKDIIARNDLGAFRRKPSDLRRYLAWSADTKAQYGSIMNYICQRRLQWQMPLDSAGSAAIQRPVAAFKNPRPFADPEDYKILRNDWPYGLTPGISHLVVWLRTPIAVKSEEGHLTEESRLLIDTFVRQTFVDRLAKDPRITSDAASHVLWFKNWVGLQSVRALEHVHILVRDVPEDILFEWTGEV</sequence>
<protein>
    <recommendedName>
        <fullName evidence="3">N-acetylglucosamine-induced protein 1</fullName>
    </recommendedName>
</protein>
<organism evidence="1 2">
    <name type="scientific">Penicillium arizonense</name>
    <dbReference type="NCBI Taxonomy" id="1835702"/>
    <lineage>
        <taxon>Eukaryota</taxon>
        <taxon>Fungi</taxon>
        <taxon>Dikarya</taxon>
        <taxon>Ascomycota</taxon>
        <taxon>Pezizomycotina</taxon>
        <taxon>Eurotiomycetes</taxon>
        <taxon>Eurotiomycetidae</taxon>
        <taxon>Eurotiales</taxon>
        <taxon>Aspergillaceae</taxon>
        <taxon>Penicillium</taxon>
    </lineage>
</organism>
<dbReference type="RefSeq" id="XP_022485544.1">
    <property type="nucleotide sequence ID" value="XM_022634573.1"/>
</dbReference>
<reference evidence="1 2" key="1">
    <citation type="journal article" date="2016" name="Sci. Rep.">
        <title>Penicillium arizonense, a new, genome sequenced fungal species, reveals a high chemical diversity in secreted metabolites.</title>
        <authorList>
            <person name="Grijseels S."/>
            <person name="Nielsen J.C."/>
            <person name="Randelovic M."/>
            <person name="Nielsen J."/>
            <person name="Nielsen K.F."/>
            <person name="Workman M."/>
            <person name="Frisvad J.C."/>
        </authorList>
    </citation>
    <scope>NUCLEOTIDE SEQUENCE [LARGE SCALE GENOMIC DNA]</scope>
    <source>
        <strain evidence="1 2">CBS 141311</strain>
    </source>
</reference>
<evidence type="ECO:0000313" key="2">
    <source>
        <dbReference type="Proteomes" id="UP000177622"/>
    </source>
</evidence>
<dbReference type="Pfam" id="PF12239">
    <property type="entry name" value="DUF3605"/>
    <property type="match status" value="1"/>
</dbReference>
<dbReference type="PANTHER" id="PTHR35020">
    <property type="entry name" value="N-ACETYLGLUCOSAMINE-INDUCED PROTEIN 1"/>
    <property type="match status" value="1"/>
</dbReference>
<dbReference type="PANTHER" id="PTHR35020:SF2">
    <property type="entry name" value="N-ACETYLGLUCOSAMINE-INDUCED PROTEIN 1"/>
    <property type="match status" value="1"/>
</dbReference>
<comment type="caution">
    <text evidence="1">The sequence shown here is derived from an EMBL/GenBank/DDBJ whole genome shotgun (WGS) entry which is preliminary data.</text>
</comment>
<dbReference type="GO" id="GO:0006044">
    <property type="term" value="P:N-acetylglucosamine metabolic process"/>
    <property type="evidence" value="ECO:0007669"/>
    <property type="project" value="TreeGrafter"/>
</dbReference>
<dbReference type="InterPro" id="IPR022036">
    <property type="entry name" value="DUF3605"/>
</dbReference>
<dbReference type="GeneID" id="34579307"/>
<dbReference type="AlphaFoldDB" id="A0A1F5LA69"/>
<dbReference type="Proteomes" id="UP000177622">
    <property type="component" value="Unassembled WGS sequence"/>
</dbReference>
<evidence type="ECO:0000313" key="1">
    <source>
        <dbReference type="EMBL" id="OGE50095.1"/>
    </source>
</evidence>
<name>A0A1F5LA69_PENAI</name>
<gene>
    <name evidence="1" type="ORF">PENARI_c018G06000</name>
</gene>
<dbReference type="EMBL" id="LXJU01000018">
    <property type="protein sequence ID" value="OGE50095.1"/>
    <property type="molecule type" value="Genomic_DNA"/>
</dbReference>
<keyword evidence="2" id="KW-1185">Reference proteome</keyword>
<dbReference type="STRING" id="1835702.A0A1F5LA69"/>